<evidence type="ECO:0000256" key="4">
    <source>
        <dbReference type="ARBA" id="ARBA00022692"/>
    </source>
</evidence>
<protein>
    <recommendedName>
        <fullName evidence="13">Mechanosensitive ion channel protein MscS</fullName>
    </recommendedName>
</protein>
<dbReference type="GO" id="GO:0005886">
    <property type="term" value="C:plasma membrane"/>
    <property type="evidence" value="ECO:0007669"/>
    <property type="project" value="UniProtKB-SubCell"/>
</dbReference>
<keyword evidence="4 7" id="KW-0812">Transmembrane</keyword>
<evidence type="ECO:0008006" key="13">
    <source>
        <dbReference type="Google" id="ProtNLM"/>
    </source>
</evidence>
<dbReference type="Pfam" id="PF00924">
    <property type="entry name" value="MS_channel_2nd"/>
    <property type="match status" value="1"/>
</dbReference>
<dbReference type="PANTHER" id="PTHR30221">
    <property type="entry name" value="SMALL-CONDUCTANCE MECHANOSENSITIVE CHANNEL"/>
    <property type="match status" value="1"/>
</dbReference>
<dbReference type="InterPro" id="IPR011014">
    <property type="entry name" value="MscS_channel_TM-2"/>
</dbReference>
<dbReference type="InterPro" id="IPR049142">
    <property type="entry name" value="MS_channel_1st"/>
</dbReference>
<keyword evidence="3" id="KW-1003">Cell membrane</keyword>
<evidence type="ECO:0000256" key="6">
    <source>
        <dbReference type="ARBA" id="ARBA00023136"/>
    </source>
</evidence>
<feature type="transmembrane region" description="Helical" evidence="7">
    <location>
        <begin position="157"/>
        <end position="177"/>
    </location>
</feature>
<feature type="domain" description="Mechanosensitive ion channel MscS C-terminal" evidence="9">
    <location>
        <begin position="258"/>
        <end position="337"/>
    </location>
</feature>
<gene>
    <name evidence="11" type="ORF">CO162_03540</name>
</gene>
<feature type="domain" description="Mechanosensitive ion channel transmembrane helices 2/3" evidence="10">
    <location>
        <begin position="138"/>
        <end position="178"/>
    </location>
</feature>
<dbReference type="InterPro" id="IPR011066">
    <property type="entry name" value="MscS_channel_C_sf"/>
</dbReference>
<dbReference type="InterPro" id="IPR045275">
    <property type="entry name" value="MscS_archaea/bacteria_type"/>
</dbReference>
<dbReference type="InterPro" id="IPR006685">
    <property type="entry name" value="MscS_channel_2nd"/>
</dbReference>
<keyword evidence="5 7" id="KW-1133">Transmembrane helix</keyword>
<dbReference type="Proteomes" id="UP000229213">
    <property type="component" value="Unassembled WGS sequence"/>
</dbReference>
<comment type="similarity">
    <text evidence="2">Belongs to the MscS (TC 1.A.23) family.</text>
</comment>
<feature type="transmembrane region" description="Helical" evidence="7">
    <location>
        <begin position="12"/>
        <end position="34"/>
    </location>
</feature>
<evidence type="ECO:0000256" key="3">
    <source>
        <dbReference type="ARBA" id="ARBA00022475"/>
    </source>
</evidence>
<dbReference type="Pfam" id="PF21082">
    <property type="entry name" value="MS_channel_3rd"/>
    <property type="match status" value="1"/>
</dbReference>
<feature type="domain" description="Mechanosensitive ion channel MscS" evidence="8">
    <location>
        <begin position="179"/>
        <end position="246"/>
    </location>
</feature>
<keyword evidence="6 7" id="KW-0472">Membrane</keyword>
<evidence type="ECO:0000256" key="2">
    <source>
        <dbReference type="ARBA" id="ARBA00008017"/>
    </source>
</evidence>
<evidence type="ECO:0000259" key="9">
    <source>
        <dbReference type="Pfam" id="PF21082"/>
    </source>
</evidence>
<evidence type="ECO:0000256" key="1">
    <source>
        <dbReference type="ARBA" id="ARBA00004651"/>
    </source>
</evidence>
<feature type="transmembrane region" description="Helical" evidence="7">
    <location>
        <begin position="92"/>
        <end position="111"/>
    </location>
</feature>
<comment type="caution">
    <text evidence="11">The sequence shown here is derived from an EMBL/GenBank/DDBJ whole genome shotgun (WGS) entry which is preliminary data.</text>
</comment>
<dbReference type="Gene3D" id="1.10.287.1260">
    <property type="match status" value="1"/>
</dbReference>
<name>A0A2M7YG78_9BACT</name>
<dbReference type="Pfam" id="PF21088">
    <property type="entry name" value="MS_channel_1st"/>
    <property type="match status" value="1"/>
</dbReference>
<proteinExistence type="inferred from homology"/>
<accession>A0A2M7YG78</accession>
<dbReference type="SUPFAM" id="SSF50182">
    <property type="entry name" value="Sm-like ribonucleoproteins"/>
    <property type="match status" value="1"/>
</dbReference>
<feature type="transmembrane region" description="Helical" evidence="7">
    <location>
        <begin position="55"/>
        <end position="72"/>
    </location>
</feature>
<dbReference type="Gene3D" id="3.30.70.100">
    <property type="match status" value="1"/>
</dbReference>
<dbReference type="EMBL" id="PFWI01000118">
    <property type="protein sequence ID" value="PJA61972.1"/>
    <property type="molecule type" value="Genomic_DNA"/>
</dbReference>
<dbReference type="InterPro" id="IPR010920">
    <property type="entry name" value="LSM_dom_sf"/>
</dbReference>
<evidence type="ECO:0000256" key="5">
    <source>
        <dbReference type="ARBA" id="ARBA00022989"/>
    </source>
</evidence>
<feature type="transmembrane region" description="Helical" evidence="7">
    <location>
        <begin position="131"/>
        <end position="151"/>
    </location>
</feature>
<comment type="subcellular location">
    <subcellularLocation>
        <location evidence="1">Cell membrane</location>
        <topology evidence="1">Multi-pass membrane protein</topology>
    </subcellularLocation>
</comment>
<evidence type="ECO:0000313" key="12">
    <source>
        <dbReference type="Proteomes" id="UP000229213"/>
    </source>
</evidence>
<dbReference type="Gene3D" id="2.30.30.60">
    <property type="match status" value="1"/>
</dbReference>
<dbReference type="SUPFAM" id="SSF82861">
    <property type="entry name" value="Mechanosensitive channel protein MscS (YggB), transmembrane region"/>
    <property type="match status" value="1"/>
</dbReference>
<evidence type="ECO:0000313" key="11">
    <source>
        <dbReference type="EMBL" id="PJA61972.1"/>
    </source>
</evidence>
<dbReference type="GO" id="GO:0008381">
    <property type="term" value="F:mechanosensitive monoatomic ion channel activity"/>
    <property type="evidence" value="ECO:0007669"/>
    <property type="project" value="InterPro"/>
</dbReference>
<reference evidence="12" key="1">
    <citation type="submission" date="2017-09" db="EMBL/GenBank/DDBJ databases">
        <title>Depth-based differentiation of microbial function through sediment-hosted aquifers and enrichment of novel symbionts in the deep terrestrial subsurface.</title>
        <authorList>
            <person name="Probst A.J."/>
            <person name="Ladd B."/>
            <person name="Jarett J.K."/>
            <person name="Geller-Mcgrath D.E."/>
            <person name="Sieber C.M.K."/>
            <person name="Emerson J.B."/>
            <person name="Anantharaman K."/>
            <person name="Thomas B.C."/>
            <person name="Malmstrom R."/>
            <person name="Stieglmeier M."/>
            <person name="Klingl A."/>
            <person name="Woyke T."/>
            <person name="Ryan C.M."/>
            <person name="Banfield J.F."/>
        </authorList>
    </citation>
    <scope>NUCLEOTIDE SEQUENCE [LARGE SCALE GENOMIC DNA]</scope>
</reference>
<evidence type="ECO:0000259" key="8">
    <source>
        <dbReference type="Pfam" id="PF00924"/>
    </source>
</evidence>
<dbReference type="InterPro" id="IPR023408">
    <property type="entry name" value="MscS_beta-dom_sf"/>
</dbReference>
<dbReference type="PANTHER" id="PTHR30221:SF1">
    <property type="entry name" value="SMALL-CONDUCTANCE MECHANOSENSITIVE CHANNEL"/>
    <property type="match status" value="1"/>
</dbReference>
<organism evidence="11 12">
    <name type="scientific">bacterium (Candidatus Ratteibacteria) CG_4_9_14_3_um_filter_41_21</name>
    <dbReference type="NCBI Taxonomy" id="2014289"/>
    <lineage>
        <taxon>Bacteria</taxon>
        <taxon>Candidatus Ratteibacteria</taxon>
    </lineage>
</organism>
<dbReference type="AlphaFoldDB" id="A0A2M7YG78"/>
<evidence type="ECO:0000256" key="7">
    <source>
        <dbReference type="SAM" id="Phobius"/>
    </source>
</evidence>
<dbReference type="SUPFAM" id="SSF82689">
    <property type="entry name" value="Mechanosensitive channel protein MscS (YggB), C-terminal domain"/>
    <property type="match status" value="1"/>
</dbReference>
<dbReference type="InterPro" id="IPR049278">
    <property type="entry name" value="MS_channel_C"/>
</dbReference>
<evidence type="ECO:0000259" key="10">
    <source>
        <dbReference type="Pfam" id="PF21088"/>
    </source>
</evidence>
<sequence length="350" mass="39583">MTPIIKETIISIILLAAVVLFASFIKLIWQLVFIRIAKKTRTKLDLTILQAIQKPVYFTITIIGFFFVFKRITEKIPGIENLVIVKVGNGTFFIALVLIISYLAYAFIKAFCDWYLKEIAAKTKSKFDDQFIPLFSRIMKIVIVFIVLTIVLSHFKINITGFLATAGVASLAIALAAQDSLANMFASFTLLVDRPFGVGDRIELSSGEIGDVYEIGLRSTKILSFANTLIVIPNAEIAKSKIINYSYPDPKLAIRQKVSVAYGTDLDRVKKILVEVSLSHPEVKKEPGPIVYFTEFGNSSLNLLSICWIDSFKDKFRINDELNMQIKKRFEEEKIEIPFPQQDIHIKEAR</sequence>